<dbReference type="FunFam" id="3.30.70.330:FF:000341">
    <property type="entry name" value="Hephaestus, isoform C"/>
    <property type="match status" value="1"/>
</dbReference>
<protein>
    <recommendedName>
        <fullName evidence="5">RRM domain-containing protein</fullName>
    </recommendedName>
</protein>
<gene>
    <name evidence="6" type="ORF">NP493_560g01077</name>
</gene>
<dbReference type="InterPro" id="IPR000504">
    <property type="entry name" value="RRM_dom"/>
</dbReference>
<keyword evidence="2" id="KW-0677">Repeat</keyword>
<dbReference type="InterPro" id="IPR055204">
    <property type="entry name" value="HNRNPL_RRM"/>
</dbReference>
<dbReference type="GO" id="GO:0005634">
    <property type="term" value="C:nucleus"/>
    <property type="evidence" value="ECO:0007669"/>
    <property type="project" value="InterPro"/>
</dbReference>
<evidence type="ECO:0000256" key="3">
    <source>
        <dbReference type="ARBA" id="ARBA00022884"/>
    </source>
</evidence>
<dbReference type="Pfam" id="PF11835">
    <property type="entry name" value="RRM_8"/>
    <property type="match status" value="1"/>
</dbReference>
<dbReference type="AlphaFoldDB" id="A0AAD9NRQ3"/>
<evidence type="ECO:0000313" key="6">
    <source>
        <dbReference type="EMBL" id="KAK2178136.1"/>
    </source>
</evidence>
<reference evidence="6" key="1">
    <citation type="journal article" date="2023" name="Mol. Biol. Evol.">
        <title>Third-Generation Sequencing Reveals the Adaptive Role of the Epigenome in Three Deep-Sea Polychaetes.</title>
        <authorList>
            <person name="Perez M."/>
            <person name="Aroh O."/>
            <person name="Sun Y."/>
            <person name="Lan Y."/>
            <person name="Juniper S.K."/>
            <person name="Young C.R."/>
            <person name="Angers B."/>
            <person name="Qian P.Y."/>
        </authorList>
    </citation>
    <scope>NUCLEOTIDE SEQUENCE</scope>
    <source>
        <strain evidence="6">R07B-5</strain>
    </source>
</reference>
<dbReference type="Pfam" id="PF13893">
    <property type="entry name" value="RRM_5"/>
    <property type="match status" value="2"/>
</dbReference>
<dbReference type="InterPro" id="IPR021790">
    <property type="entry name" value="PTBP1-like_RRM2"/>
</dbReference>
<dbReference type="InterPro" id="IPR035979">
    <property type="entry name" value="RBD_domain_sf"/>
</dbReference>
<dbReference type="Pfam" id="PF22976">
    <property type="entry name" value="RRM_10"/>
    <property type="match status" value="1"/>
</dbReference>
<dbReference type="InterPro" id="IPR006536">
    <property type="entry name" value="HnRNP-L/PTB"/>
</dbReference>
<proteinExistence type="predicted"/>
<dbReference type="EMBL" id="JAODUO010000559">
    <property type="protein sequence ID" value="KAK2178136.1"/>
    <property type="molecule type" value="Genomic_DNA"/>
</dbReference>
<dbReference type="SMART" id="SM00360">
    <property type="entry name" value="RRM"/>
    <property type="match status" value="4"/>
</dbReference>
<dbReference type="NCBIfam" id="TIGR01649">
    <property type="entry name" value="hnRNP-L_PTB"/>
    <property type="match status" value="2"/>
</dbReference>
<dbReference type="SUPFAM" id="SSF54928">
    <property type="entry name" value="RNA-binding domain, RBD"/>
    <property type="match status" value="4"/>
</dbReference>
<dbReference type="GO" id="GO:0003723">
    <property type="term" value="F:RNA binding"/>
    <property type="evidence" value="ECO:0007669"/>
    <property type="project" value="UniProtKB-UniRule"/>
</dbReference>
<dbReference type="Gene3D" id="3.30.70.330">
    <property type="match status" value="4"/>
</dbReference>
<comment type="caution">
    <text evidence="6">The sequence shown here is derived from an EMBL/GenBank/DDBJ whole genome shotgun (WGS) entry which is preliminary data.</text>
</comment>
<dbReference type="InterPro" id="IPR012677">
    <property type="entry name" value="Nucleotide-bd_a/b_plait_sf"/>
</dbReference>
<feature type="domain" description="RRM" evidence="5">
    <location>
        <begin position="356"/>
        <end position="430"/>
    </location>
</feature>
<accession>A0AAD9NRQ3</accession>
<organism evidence="6 7">
    <name type="scientific">Ridgeia piscesae</name>
    <name type="common">Tubeworm</name>
    <dbReference type="NCBI Taxonomy" id="27915"/>
    <lineage>
        <taxon>Eukaryota</taxon>
        <taxon>Metazoa</taxon>
        <taxon>Spiralia</taxon>
        <taxon>Lophotrochozoa</taxon>
        <taxon>Annelida</taxon>
        <taxon>Polychaeta</taxon>
        <taxon>Sedentaria</taxon>
        <taxon>Canalipalpata</taxon>
        <taxon>Sabellida</taxon>
        <taxon>Siboglinidae</taxon>
        <taxon>Ridgeia</taxon>
    </lineage>
</organism>
<feature type="domain" description="RRM" evidence="5">
    <location>
        <begin position="143"/>
        <end position="219"/>
    </location>
</feature>
<dbReference type="Proteomes" id="UP001209878">
    <property type="component" value="Unassembled WGS sequence"/>
</dbReference>
<dbReference type="GO" id="GO:0006397">
    <property type="term" value="P:mRNA processing"/>
    <property type="evidence" value="ECO:0007669"/>
    <property type="project" value="InterPro"/>
</dbReference>
<sequence length="553" mass="60294">MVTNGTAMSPIQTELNNEAKKVKLDQHQAGKPSKVLHFRGVPSDTTEGEIVQLGLPFGHMTNLVLAKKKNQALLEMGDIASAQAMVNYYADRPPQVRGRTVYIQFSNHEELKVESSSQNMGAQAALQAAQSLAGSMDEPKTVLRVIIEHMLYPVTIDILKQIFSKYGQVLKIVTFSKNNTFQALIQYSDPIAAQTTKVSLNGQNIYNGCCTLRIDFSKLPCLNVKYNNDKSRDYTNPSLPSSDNDPMPLHALPPGFGGGTPGMFASPFATAVPGFGTTLTTFDAATAGGMPLYGTEPPTNSLHASPLLAATNEVFLSLYDTCFVFPTGPIPFGLGGYQAALGAGGLRFPGQLQIGPVLLVSGLNEEMVTPDALFTLFGVYGDVVRVKIMFNKKDNALVQFTDPSQAQLAMQHLDKLKLWGKNIKCSPSKHTMVQLPKEGQPDAGLTKDYTNSPLHRFKKPNSKNHHNIFPPSATLHLSNIPPSTTEEQLQELFTEHGTVVAFKFFQKDKKMALIQMNSVEEAVLGLIALHNHQLAETSHLRVSFSKSTIAHAQ</sequence>
<dbReference type="CDD" id="cd12425">
    <property type="entry name" value="RRM4_PTBP1_like"/>
    <property type="match status" value="1"/>
</dbReference>
<dbReference type="CDD" id="cd12693">
    <property type="entry name" value="RRM2_PTBP1_like"/>
    <property type="match status" value="1"/>
</dbReference>
<evidence type="ECO:0000256" key="1">
    <source>
        <dbReference type="ARBA" id="ARBA00022553"/>
    </source>
</evidence>
<evidence type="ECO:0000256" key="4">
    <source>
        <dbReference type="PROSITE-ProRule" id="PRU00176"/>
    </source>
</evidence>
<feature type="domain" description="RRM" evidence="5">
    <location>
        <begin position="473"/>
        <end position="547"/>
    </location>
</feature>
<name>A0AAD9NRQ3_RIDPI</name>
<evidence type="ECO:0000313" key="7">
    <source>
        <dbReference type="Proteomes" id="UP001209878"/>
    </source>
</evidence>
<keyword evidence="1" id="KW-0597">Phosphoprotein</keyword>
<evidence type="ECO:0000256" key="2">
    <source>
        <dbReference type="ARBA" id="ARBA00022737"/>
    </source>
</evidence>
<evidence type="ECO:0000259" key="5">
    <source>
        <dbReference type="PROSITE" id="PS50102"/>
    </source>
</evidence>
<dbReference type="CDD" id="cd12423">
    <property type="entry name" value="RRM3_PTBP1_like"/>
    <property type="match status" value="1"/>
</dbReference>
<dbReference type="FunFam" id="3.30.70.330:FF:000018">
    <property type="entry name" value="Polypyrimidine tract-binding protein 2 isoform 1"/>
    <property type="match status" value="1"/>
</dbReference>
<keyword evidence="3 4" id="KW-0694">RNA-binding</keyword>
<dbReference type="PROSITE" id="PS50102">
    <property type="entry name" value="RRM"/>
    <property type="match status" value="3"/>
</dbReference>
<dbReference type="PANTHER" id="PTHR15592">
    <property type="entry name" value="MATRIN 3/NUCLEAR PROTEIN 220-RELATED"/>
    <property type="match status" value="1"/>
</dbReference>
<dbReference type="CDD" id="cd12421">
    <property type="entry name" value="RRM1_PTBP1_hnRNPL_like"/>
    <property type="match status" value="1"/>
</dbReference>
<keyword evidence="7" id="KW-1185">Reference proteome</keyword>